<organism evidence="2">
    <name type="scientific">marine sediment metagenome</name>
    <dbReference type="NCBI Taxonomy" id="412755"/>
    <lineage>
        <taxon>unclassified sequences</taxon>
        <taxon>metagenomes</taxon>
        <taxon>ecological metagenomes</taxon>
    </lineage>
</organism>
<dbReference type="InterPro" id="IPR001509">
    <property type="entry name" value="Epimerase_deHydtase"/>
</dbReference>
<dbReference type="InterPro" id="IPR036291">
    <property type="entry name" value="NAD(P)-bd_dom_sf"/>
</dbReference>
<dbReference type="Gene3D" id="3.40.50.720">
    <property type="entry name" value="NAD(P)-binding Rossmann-like Domain"/>
    <property type="match status" value="1"/>
</dbReference>
<reference evidence="2" key="1">
    <citation type="journal article" date="2015" name="Nature">
        <title>Complex archaea that bridge the gap between prokaryotes and eukaryotes.</title>
        <authorList>
            <person name="Spang A."/>
            <person name="Saw J.H."/>
            <person name="Jorgensen S.L."/>
            <person name="Zaremba-Niedzwiedzka K."/>
            <person name="Martijn J."/>
            <person name="Lind A.E."/>
            <person name="van Eijk R."/>
            <person name="Schleper C."/>
            <person name="Guy L."/>
            <person name="Ettema T.J."/>
        </authorList>
    </citation>
    <scope>NUCLEOTIDE SEQUENCE</scope>
</reference>
<comment type="caution">
    <text evidence="2">The sequence shown here is derived from an EMBL/GenBank/DDBJ whole genome shotgun (WGS) entry which is preliminary data.</text>
</comment>
<dbReference type="Pfam" id="PF01370">
    <property type="entry name" value="Epimerase"/>
    <property type="match status" value="1"/>
</dbReference>
<proteinExistence type="predicted"/>
<evidence type="ECO:0000259" key="1">
    <source>
        <dbReference type="Pfam" id="PF01370"/>
    </source>
</evidence>
<dbReference type="EMBL" id="LAZR01069540">
    <property type="protein sequence ID" value="KKK47516.1"/>
    <property type="molecule type" value="Genomic_DNA"/>
</dbReference>
<accession>A0A0F8YHL4</accession>
<evidence type="ECO:0000313" key="2">
    <source>
        <dbReference type="EMBL" id="KKK47516.1"/>
    </source>
</evidence>
<name>A0A0F8YHL4_9ZZZZ</name>
<protein>
    <recommendedName>
        <fullName evidence="1">NAD-dependent epimerase/dehydratase domain-containing protein</fullName>
    </recommendedName>
</protein>
<sequence length="82" mass="8991">MEFRSLLITGGAGFVGSNLAMMFKIAFPDVPVYAVDNLKRRGSELRVSMLQATGIEFLHADVRCPEDLAVLPEFDLLIDCSA</sequence>
<gene>
    <name evidence="2" type="ORF">LCGC14_3154400</name>
</gene>
<dbReference type="SUPFAM" id="SSF51735">
    <property type="entry name" value="NAD(P)-binding Rossmann-fold domains"/>
    <property type="match status" value="1"/>
</dbReference>
<feature type="domain" description="NAD-dependent epimerase/dehydratase" evidence="1">
    <location>
        <begin position="7"/>
        <end position="70"/>
    </location>
</feature>
<dbReference type="AlphaFoldDB" id="A0A0F8YHL4"/>